<evidence type="ECO:0000313" key="3">
    <source>
        <dbReference type="Proteomes" id="UP000588112"/>
    </source>
</evidence>
<accession>A0A7W8Z363</accession>
<dbReference type="AlphaFoldDB" id="A0A7W8Z363"/>
<comment type="caution">
    <text evidence="2">The sequence shown here is derived from an EMBL/GenBank/DDBJ whole genome shotgun (WGS) entry which is preliminary data.</text>
</comment>
<dbReference type="InterPro" id="IPR013320">
    <property type="entry name" value="ConA-like_dom_sf"/>
</dbReference>
<evidence type="ECO:0000313" key="2">
    <source>
        <dbReference type="EMBL" id="MBB5626613.1"/>
    </source>
</evidence>
<dbReference type="PROSITE" id="PS51257">
    <property type="entry name" value="PROKAR_LIPOPROTEIN"/>
    <property type="match status" value="1"/>
</dbReference>
<feature type="region of interest" description="Disordered" evidence="1">
    <location>
        <begin position="188"/>
        <end position="216"/>
    </location>
</feature>
<dbReference type="SUPFAM" id="SSF49899">
    <property type="entry name" value="Concanavalin A-like lectins/glucanases"/>
    <property type="match status" value="1"/>
</dbReference>
<organism evidence="2 3">
    <name type="scientific">Sphaerisporangium krabiense</name>
    <dbReference type="NCBI Taxonomy" id="763782"/>
    <lineage>
        <taxon>Bacteria</taxon>
        <taxon>Bacillati</taxon>
        <taxon>Actinomycetota</taxon>
        <taxon>Actinomycetes</taxon>
        <taxon>Streptosporangiales</taxon>
        <taxon>Streptosporangiaceae</taxon>
        <taxon>Sphaerisporangium</taxon>
    </lineage>
</organism>
<gene>
    <name evidence="2" type="ORF">BJ981_002312</name>
</gene>
<dbReference type="Gene3D" id="2.60.120.200">
    <property type="match status" value="1"/>
</dbReference>
<keyword evidence="3" id="KW-1185">Reference proteome</keyword>
<name>A0A7W8Z363_9ACTN</name>
<reference evidence="2 3" key="1">
    <citation type="submission" date="2020-08" db="EMBL/GenBank/DDBJ databases">
        <title>Sequencing the genomes of 1000 actinobacteria strains.</title>
        <authorList>
            <person name="Klenk H.-P."/>
        </authorList>
    </citation>
    <scope>NUCLEOTIDE SEQUENCE [LARGE SCALE GENOMIC DNA]</scope>
    <source>
        <strain evidence="2 3">DSM 45790</strain>
    </source>
</reference>
<sequence>MAVRFSADGQAYTRALSLGVQTQWALACWAKISVDRNVTSTIWSLGSNSVFDAFTLETDSDGTTAAVLDYEAEQETGTRALTAGTWYYWAVLVNGTSGTVLSRAAGDSSFTVSTWTGGNAGLTLTNLYLGNRFGSDWLNGALAAVKLWSGAALSQAELEAEAWSYLPRRTANLAAWYPLTRAETVDYSGAGRTLSGGSGAATEDGPPIPWRQGRPRRLTPLSVPAEATPGTIAAPWSMPAPGVATGVTEHPSVIAAPWAMLAPEVFTGDPVTPVEAGLLSAPWSMPSPSVQAFKNATVAAPLIAAPWSMPAPAVSVPVNAGDDLDGPGQLSFNGFKLGSGTRYPFIQLDGASVDLPALDNGNVPHPTADGSISGQKLPQSRIITLTTRIRAPRDQIEQAALDFLNGLPAAEADEELPLAIRIMDTIYVGRGAVIRRAAPIDKRFRLGRVEAVVQWELSDPRLYSRALHSATIPDGSAVDVFNAGNRKTRPLVRVPGPAHGPSLTSEQILGDGRSILRVIEFDLEVAAGETLIIDPEHNTATIGGSSKVRYLTGASLAVGSWVLGRGATTIEYATQEGGAPPVTVLWRDAWI</sequence>
<evidence type="ECO:0000256" key="1">
    <source>
        <dbReference type="SAM" id="MobiDB-lite"/>
    </source>
</evidence>
<dbReference type="Proteomes" id="UP000588112">
    <property type="component" value="Unassembled WGS sequence"/>
</dbReference>
<proteinExistence type="predicted"/>
<dbReference type="RefSeq" id="WP_184610671.1">
    <property type="nucleotide sequence ID" value="NZ_BOOS01000029.1"/>
</dbReference>
<dbReference type="EMBL" id="JACHBR010000001">
    <property type="protein sequence ID" value="MBB5626613.1"/>
    <property type="molecule type" value="Genomic_DNA"/>
</dbReference>
<protein>
    <submittedName>
        <fullName evidence="2">Uncharacterized protein</fullName>
    </submittedName>
</protein>